<dbReference type="EMBL" id="JAJFAZ020000005">
    <property type="protein sequence ID" value="KAI5328514.1"/>
    <property type="molecule type" value="Genomic_DNA"/>
</dbReference>
<accession>A0AAD4VNW5</accession>
<organism evidence="1 2">
    <name type="scientific">Prunus dulcis</name>
    <name type="common">Almond</name>
    <name type="synonym">Amygdalus dulcis</name>
    <dbReference type="NCBI Taxonomy" id="3755"/>
    <lineage>
        <taxon>Eukaryota</taxon>
        <taxon>Viridiplantae</taxon>
        <taxon>Streptophyta</taxon>
        <taxon>Embryophyta</taxon>
        <taxon>Tracheophyta</taxon>
        <taxon>Spermatophyta</taxon>
        <taxon>Magnoliopsida</taxon>
        <taxon>eudicotyledons</taxon>
        <taxon>Gunneridae</taxon>
        <taxon>Pentapetalae</taxon>
        <taxon>rosids</taxon>
        <taxon>fabids</taxon>
        <taxon>Rosales</taxon>
        <taxon>Rosaceae</taxon>
        <taxon>Amygdaloideae</taxon>
        <taxon>Amygdaleae</taxon>
        <taxon>Prunus</taxon>
    </lineage>
</organism>
<dbReference type="Proteomes" id="UP001054821">
    <property type="component" value="Chromosome 5"/>
</dbReference>
<sequence length="86" mass="9460">MGIAWGAATCPIEYTNKEPNRFLQDTLWEAESAGGDECTCRLSIVSLRDWVGQCRIGKTPTAHKAGLASLGFWTLFGVRFRPPVMA</sequence>
<keyword evidence="2" id="KW-1185">Reference proteome</keyword>
<dbReference type="AlphaFoldDB" id="A0AAD4VNW5"/>
<name>A0AAD4VNW5_PRUDU</name>
<evidence type="ECO:0000313" key="1">
    <source>
        <dbReference type="EMBL" id="KAI5328514.1"/>
    </source>
</evidence>
<protein>
    <submittedName>
        <fullName evidence="1">Uncharacterized protein</fullName>
    </submittedName>
</protein>
<evidence type="ECO:0000313" key="2">
    <source>
        <dbReference type="Proteomes" id="UP001054821"/>
    </source>
</evidence>
<comment type="caution">
    <text evidence="1">The sequence shown here is derived from an EMBL/GenBank/DDBJ whole genome shotgun (WGS) entry which is preliminary data.</text>
</comment>
<proteinExistence type="predicted"/>
<gene>
    <name evidence="1" type="ORF">L3X38_027911</name>
</gene>
<reference evidence="1 2" key="1">
    <citation type="journal article" date="2022" name="G3 (Bethesda)">
        <title>Whole-genome sequence and methylome profiling of the almond [Prunus dulcis (Mill.) D.A. Webb] cultivar 'Nonpareil'.</title>
        <authorList>
            <person name="D'Amico-Willman K.M."/>
            <person name="Ouma W.Z."/>
            <person name="Meulia T."/>
            <person name="Sideli G.M."/>
            <person name="Gradziel T.M."/>
            <person name="Fresnedo-Ramirez J."/>
        </authorList>
    </citation>
    <scope>NUCLEOTIDE SEQUENCE [LARGE SCALE GENOMIC DNA]</scope>
    <source>
        <strain evidence="1">Clone GOH B32 T37-40</strain>
    </source>
</reference>